<organism evidence="2 3">
    <name type="scientific">Klebsiella pneumoniae subsp. ozaenae</name>
    <dbReference type="NCBI Taxonomy" id="574"/>
    <lineage>
        <taxon>Bacteria</taxon>
        <taxon>Pseudomonadati</taxon>
        <taxon>Pseudomonadota</taxon>
        <taxon>Gammaproteobacteria</taxon>
        <taxon>Enterobacterales</taxon>
        <taxon>Enterobacteriaceae</taxon>
        <taxon>Klebsiella/Raoultella group</taxon>
        <taxon>Klebsiella</taxon>
        <taxon>Klebsiella pneumoniae complex</taxon>
    </lineage>
</organism>
<keyword evidence="3" id="KW-1185">Reference proteome</keyword>
<reference evidence="2 3" key="1">
    <citation type="submission" date="2018-06" db="EMBL/GenBank/DDBJ databases">
        <authorList>
            <consortium name="Pathogen Informatics"/>
            <person name="Doyle S."/>
        </authorList>
    </citation>
    <scope>NUCLEOTIDE SEQUENCE [LARGE SCALE GENOMIC DNA]</scope>
    <source>
        <strain evidence="2 3">NCTC5050</strain>
    </source>
</reference>
<name>A0A378AS50_KLEPO</name>
<evidence type="ECO:0000313" key="3">
    <source>
        <dbReference type="Proteomes" id="UP000255382"/>
    </source>
</evidence>
<feature type="domain" description="DNA gyrase subunit B insert" evidence="1">
    <location>
        <begin position="13"/>
        <end position="70"/>
    </location>
</feature>
<dbReference type="InterPro" id="IPR041423">
    <property type="entry name" value="GyrB_insert"/>
</dbReference>
<accession>A0A378AS50</accession>
<protein>
    <submittedName>
        <fullName evidence="2">DNA gyrase subunit B</fullName>
        <ecNumber evidence="2">5.99.1.3</ecNumber>
    </submittedName>
</protein>
<proteinExistence type="predicted"/>
<dbReference type="Proteomes" id="UP000255382">
    <property type="component" value="Unassembled WGS sequence"/>
</dbReference>
<dbReference type="AlphaFoldDB" id="A0A378AS50"/>
<gene>
    <name evidence="2" type="primary">gyrB_3</name>
    <name evidence="2" type="ORF">NCTC5050_03036</name>
</gene>
<evidence type="ECO:0000313" key="2">
    <source>
        <dbReference type="EMBL" id="STV18801.1"/>
    </source>
</evidence>
<dbReference type="GO" id="GO:0016853">
    <property type="term" value="F:isomerase activity"/>
    <property type="evidence" value="ECO:0007669"/>
    <property type="project" value="UniProtKB-KW"/>
</dbReference>
<keyword evidence="2" id="KW-0413">Isomerase</keyword>
<evidence type="ECO:0000259" key="1">
    <source>
        <dbReference type="Pfam" id="PF18053"/>
    </source>
</evidence>
<dbReference type="Gene3D" id="3.30.300.370">
    <property type="match status" value="1"/>
</dbReference>
<dbReference type="Pfam" id="PF18053">
    <property type="entry name" value="GyrB_insert"/>
    <property type="match status" value="1"/>
</dbReference>
<dbReference type="EC" id="5.99.1.3" evidence="2"/>
<sequence length="80" mass="9363">MSRLFAYVPTAWDTDYPLDNEFIMGPEYRRICALGEKLRGLMEEDAYIERGERRQPVASFEQALDWLVKESRRGLSHPAL</sequence>
<dbReference type="EMBL" id="UGLZ01000005">
    <property type="protein sequence ID" value="STV18801.1"/>
    <property type="molecule type" value="Genomic_DNA"/>
</dbReference>